<evidence type="ECO:0000256" key="8">
    <source>
        <dbReference type="ARBA" id="ARBA00022679"/>
    </source>
</evidence>
<dbReference type="EMBL" id="AKCR02000002">
    <property type="protein sequence ID" value="PKK33551.1"/>
    <property type="molecule type" value="Genomic_DNA"/>
</dbReference>
<keyword evidence="6" id="KW-0963">Cytoplasm</keyword>
<gene>
    <name evidence="20" type="ORF">A306_00000615</name>
</gene>
<proteinExistence type="inferred from homology"/>
<dbReference type="PROSITE" id="PS51873">
    <property type="entry name" value="TRIAD"/>
    <property type="match status" value="1"/>
</dbReference>
<sequence length="233" mass="26087">MRNTEKSTALDYKSGLRSRSWTVRAGTFKGLDDLEDGDVNPSENGQKNTAYQWFCGGSTGCPDSLIKELHHFRILGEEQYNRYQRYGAEECVLQMGGVLCPTPGCGAGLLPEPGVRKIVCEPGNGIGCGFVFCRECKEEYHEGECSSLLSTQGAMAQKGYVVDEHAAMQARWEEASKETIKKTTKPCPSCNIPVEKNGGCMHMKCPRPQCRFEWCWNCGLEWNRTCMGDHWFD</sequence>
<evidence type="ECO:0000256" key="5">
    <source>
        <dbReference type="ARBA" id="ARBA00012251"/>
    </source>
</evidence>
<dbReference type="GO" id="GO:0005739">
    <property type="term" value="C:mitochondrion"/>
    <property type="evidence" value="ECO:0007669"/>
    <property type="project" value="UniProtKB-SubCell"/>
</dbReference>
<dbReference type="GO" id="GO:0005829">
    <property type="term" value="C:cytosol"/>
    <property type="evidence" value="ECO:0007669"/>
    <property type="project" value="UniProtKB-SubCell"/>
</dbReference>
<evidence type="ECO:0000313" key="20">
    <source>
        <dbReference type="EMBL" id="PKK33551.1"/>
    </source>
</evidence>
<dbReference type="GO" id="GO:0000423">
    <property type="term" value="P:mitophagy"/>
    <property type="evidence" value="ECO:0007669"/>
    <property type="project" value="UniProtKB-ARBA"/>
</dbReference>
<evidence type="ECO:0000256" key="1">
    <source>
        <dbReference type="ARBA" id="ARBA00001798"/>
    </source>
</evidence>
<evidence type="ECO:0000256" key="10">
    <source>
        <dbReference type="ARBA" id="ARBA00022737"/>
    </source>
</evidence>
<dbReference type="Gene3D" id="2.20.25.20">
    <property type="match status" value="1"/>
</dbReference>
<dbReference type="GO" id="GO:0016567">
    <property type="term" value="P:protein ubiquitination"/>
    <property type="evidence" value="ECO:0007669"/>
    <property type="project" value="InterPro"/>
</dbReference>
<evidence type="ECO:0000256" key="9">
    <source>
        <dbReference type="ARBA" id="ARBA00022723"/>
    </source>
</evidence>
<evidence type="ECO:0000256" key="4">
    <source>
        <dbReference type="ARBA" id="ARBA00004906"/>
    </source>
</evidence>
<dbReference type="GO" id="GO:1902532">
    <property type="term" value="P:negative regulation of intracellular signal transduction"/>
    <property type="evidence" value="ECO:0007669"/>
    <property type="project" value="UniProtKB-ARBA"/>
</dbReference>
<evidence type="ECO:0000256" key="3">
    <source>
        <dbReference type="ARBA" id="ARBA00004514"/>
    </source>
</evidence>
<evidence type="ECO:0000256" key="17">
    <source>
        <dbReference type="ARBA" id="ARBA00029442"/>
    </source>
</evidence>
<dbReference type="InterPro" id="IPR003977">
    <property type="entry name" value="Parkin"/>
</dbReference>
<evidence type="ECO:0000256" key="18">
    <source>
        <dbReference type="ARBA" id="ARBA00029536"/>
    </source>
</evidence>
<comment type="similarity">
    <text evidence="17">Belongs to the RBR family. Parkin subfamily.</text>
</comment>
<name>A0A2I0MV45_COLLI</name>
<dbReference type="InterPro" id="IPR031127">
    <property type="entry name" value="E3_UB_ligase_RBR"/>
</dbReference>
<feature type="domain" description="RING-type" evidence="19">
    <location>
        <begin position="1"/>
        <end position="233"/>
    </location>
</feature>
<keyword evidence="16" id="KW-0496">Mitochondrion</keyword>
<dbReference type="SMART" id="SM00647">
    <property type="entry name" value="IBR"/>
    <property type="match status" value="2"/>
</dbReference>
<comment type="caution">
    <text evidence="20">The sequence shown here is derived from an EMBL/GenBank/DDBJ whole genome shotgun (WGS) entry which is preliminary data.</text>
</comment>
<dbReference type="GO" id="GO:0008270">
    <property type="term" value="F:zinc ion binding"/>
    <property type="evidence" value="ECO:0007669"/>
    <property type="project" value="UniProtKB-KW"/>
</dbReference>
<keyword evidence="10" id="KW-0677">Repeat</keyword>
<evidence type="ECO:0000256" key="15">
    <source>
        <dbReference type="ARBA" id="ARBA00023006"/>
    </source>
</evidence>
<comment type="catalytic activity">
    <reaction evidence="1">
        <text>[E2 ubiquitin-conjugating enzyme]-S-ubiquitinyl-L-cysteine + [acceptor protein]-L-lysine = [E2 ubiquitin-conjugating enzyme]-L-cysteine + [acceptor protein]-N(6)-ubiquitinyl-L-lysine.</text>
        <dbReference type="EC" id="2.3.2.31"/>
    </reaction>
</comment>
<dbReference type="AlphaFoldDB" id="A0A2I0MV45"/>
<keyword evidence="13" id="KW-0862">Zinc</keyword>
<dbReference type="InParanoid" id="A0A2I0MV45"/>
<evidence type="ECO:0000259" key="19">
    <source>
        <dbReference type="PROSITE" id="PS51873"/>
    </source>
</evidence>
<dbReference type="GO" id="GO:0009896">
    <property type="term" value="P:positive regulation of catabolic process"/>
    <property type="evidence" value="ECO:0007669"/>
    <property type="project" value="UniProtKB-ARBA"/>
</dbReference>
<dbReference type="GO" id="GO:0061630">
    <property type="term" value="F:ubiquitin protein ligase activity"/>
    <property type="evidence" value="ECO:0007669"/>
    <property type="project" value="UniProtKB-EC"/>
</dbReference>
<dbReference type="STRING" id="8932.A0A2I0MV45"/>
<accession>A0A2I0MV45</accession>
<evidence type="ECO:0000256" key="6">
    <source>
        <dbReference type="ARBA" id="ARBA00022490"/>
    </source>
</evidence>
<dbReference type="CDD" id="cd20357">
    <property type="entry name" value="Rcat_RBR_parkin"/>
    <property type="match status" value="1"/>
</dbReference>
<dbReference type="InterPro" id="IPR044066">
    <property type="entry name" value="TRIAD_supradom"/>
</dbReference>
<dbReference type="Pfam" id="PF22605">
    <property type="entry name" value="IBR_2"/>
    <property type="match status" value="1"/>
</dbReference>
<dbReference type="InterPro" id="IPR002867">
    <property type="entry name" value="IBR_dom"/>
</dbReference>
<protein>
    <recommendedName>
        <fullName evidence="18">E3 ubiquitin-protein ligase parkin</fullName>
        <ecNumber evidence="5">2.3.2.31</ecNumber>
    </recommendedName>
</protein>
<evidence type="ECO:0000256" key="13">
    <source>
        <dbReference type="ARBA" id="ARBA00022833"/>
    </source>
</evidence>
<evidence type="ECO:0000313" key="21">
    <source>
        <dbReference type="Proteomes" id="UP000053872"/>
    </source>
</evidence>
<dbReference type="GO" id="GO:0022603">
    <property type="term" value="P:regulation of anatomical structure morphogenesis"/>
    <property type="evidence" value="ECO:0007669"/>
    <property type="project" value="UniProtKB-ARBA"/>
</dbReference>
<reference evidence="20 21" key="1">
    <citation type="journal article" date="2013" name="Science">
        <title>Genomic diversity and evolution of the head crest in the rock pigeon.</title>
        <authorList>
            <person name="Shapiro M.D."/>
            <person name="Kronenberg Z."/>
            <person name="Li C."/>
            <person name="Domyan E.T."/>
            <person name="Pan H."/>
            <person name="Campbell M."/>
            <person name="Tan H."/>
            <person name="Huff C.D."/>
            <person name="Hu H."/>
            <person name="Vickrey A.I."/>
            <person name="Nielsen S.C."/>
            <person name="Stringham S.A."/>
            <person name="Hu H."/>
            <person name="Willerslev E."/>
            <person name="Gilbert M.T."/>
            <person name="Yandell M."/>
            <person name="Zhang G."/>
            <person name="Wang J."/>
        </authorList>
    </citation>
    <scope>NUCLEOTIDE SEQUENCE [LARGE SCALE GENOMIC DNA]</scope>
    <source>
        <tissue evidence="20">Blood</tissue>
    </source>
</reference>
<dbReference type="EC" id="2.3.2.31" evidence="5"/>
<keyword evidence="14" id="KW-0832">Ubl conjugation</keyword>
<dbReference type="Gene3D" id="1.20.120.1750">
    <property type="match status" value="1"/>
</dbReference>
<dbReference type="PRINTS" id="PR01475">
    <property type="entry name" value="PARKIN"/>
</dbReference>
<keyword evidence="12" id="KW-0833">Ubl conjugation pathway</keyword>
<dbReference type="GO" id="GO:0006950">
    <property type="term" value="P:response to stress"/>
    <property type="evidence" value="ECO:0007669"/>
    <property type="project" value="UniProtKB-ARBA"/>
</dbReference>
<dbReference type="InterPro" id="IPR047534">
    <property type="entry name" value="BRcat_RBR_parkin"/>
</dbReference>
<keyword evidence="21" id="KW-1185">Reference proteome</keyword>
<dbReference type="InterPro" id="IPR054694">
    <property type="entry name" value="Parkin-like_IBR"/>
</dbReference>
<dbReference type="InterPro" id="IPR047536">
    <property type="entry name" value="Rcat_RBR_parkin"/>
</dbReference>
<dbReference type="FunFam" id="2.20.25.20:FF:000008">
    <property type="entry name" value="E3 ubiquitin-protein ligase parkin"/>
    <property type="match status" value="1"/>
</dbReference>
<organism evidence="20 21">
    <name type="scientific">Columba livia</name>
    <name type="common">Rock dove</name>
    <dbReference type="NCBI Taxonomy" id="8932"/>
    <lineage>
        <taxon>Eukaryota</taxon>
        <taxon>Metazoa</taxon>
        <taxon>Chordata</taxon>
        <taxon>Craniata</taxon>
        <taxon>Vertebrata</taxon>
        <taxon>Euteleostomi</taxon>
        <taxon>Archelosauria</taxon>
        <taxon>Archosauria</taxon>
        <taxon>Dinosauria</taxon>
        <taxon>Saurischia</taxon>
        <taxon>Theropoda</taxon>
        <taxon>Coelurosauria</taxon>
        <taxon>Aves</taxon>
        <taxon>Neognathae</taxon>
        <taxon>Neoaves</taxon>
        <taxon>Columbimorphae</taxon>
        <taxon>Columbiformes</taxon>
        <taxon>Columbidae</taxon>
        <taxon>Columba</taxon>
    </lineage>
</organism>
<evidence type="ECO:0000256" key="16">
    <source>
        <dbReference type="ARBA" id="ARBA00023128"/>
    </source>
</evidence>
<evidence type="ECO:0000256" key="14">
    <source>
        <dbReference type="ARBA" id="ARBA00022843"/>
    </source>
</evidence>
<comment type="pathway">
    <text evidence="4">Protein modification; protein ubiquitination.</text>
</comment>
<dbReference type="FunFam" id="1.20.120.1750:FF:000009">
    <property type="entry name" value="E3 ubiquitin-protein ligase parkin"/>
    <property type="match status" value="1"/>
</dbReference>
<comment type="subcellular location">
    <subcellularLocation>
        <location evidence="3">Cytoplasm</location>
        <location evidence="3">Cytosol</location>
    </subcellularLocation>
    <subcellularLocation>
        <location evidence="2">Mitochondrion</location>
    </subcellularLocation>
</comment>
<keyword evidence="9" id="KW-0479">Metal-binding</keyword>
<dbReference type="InterPro" id="IPR041170">
    <property type="entry name" value="Znf-RING_14"/>
</dbReference>
<dbReference type="Proteomes" id="UP000053872">
    <property type="component" value="Unassembled WGS sequence"/>
</dbReference>
<dbReference type="PANTHER" id="PTHR11685">
    <property type="entry name" value="RBR FAMILY RING FINGER AND IBR DOMAIN-CONTAINING"/>
    <property type="match status" value="1"/>
</dbReference>
<dbReference type="Pfam" id="PF17978">
    <property type="entry name" value="zf-RING_14"/>
    <property type="match status" value="1"/>
</dbReference>
<evidence type="ECO:0000256" key="11">
    <source>
        <dbReference type="ARBA" id="ARBA00022771"/>
    </source>
</evidence>
<keyword evidence="11" id="KW-0863">Zinc-finger</keyword>
<evidence type="ECO:0000256" key="2">
    <source>
        <dbReference type="ARBA" id="ARBA00004173"/>
    </source>
</evidence>
<keyword evidence="8" id="KW-0808">Transferase</keyword>
<keyword evidence="7" id="KW-0597">Phosphoprotein</keyword>
<dbReference type="SUPFAM" id="SSF57850">
    <property type="entry name" value="RING/U-box"/>
    <property type="match status" value="2"/>
</dbReference>
<dbReference type="CDD" id="cd20340">
    <property type="entry name" value="BRcat_RBR_parkin"/>
    <property type="match status" value="1"/>
</dbReference>
<evidence type="ECO:0000256" key="12">
    <source>
        <dbReference type="ARBA" id="ARBA00022786"/>
    </source>
</evidence>
<keyword evidence="15" id="KW-0072">Autophagy</keyword>
<evidence type="ECO:0000256" key="7">
    <source>
        <dbReference type="ARBA" id="ARBA00022553"/>
    </source>
</evidence>